<dbReference type="EC" id="3.6.1.-" evidence="12"/>
<evidence type="ECO:0000256" key="3">
    <source>
        <dbReference type="ARBA" id="ARBA00022555"/>
    </source>
</evidence>
<dbReference type="Proteomes" id="UP000075357">
    <property type="component" value="Unassembled WGS sequence"/>
</dbReference>
<evidence type="ECO:0000256" key="7">
    <source>
        <dbReference type="ARBA" id="ARBA00022801"/>
    </source>
</evidence>
<dbReference type="RefSeq" id="WP_061683240.1">
    <property type="nucleotide sequence ID" value="NZ_BAABEE010000001.1"/>
</dbReference>
<dbReference type="InterPro" id="IPR022374">
    <property type="entry name" value="EttA"/>
</dbReference>
<feature type="domain" description="ABC transporter" evidence="13">
    <location>
        <begin position="3"/>
        <end position="257"/>
    </location>
</feature>
<dbReference type="EMBL" id="LRAD01000038">
    <property type="protein sequence ID" value="KXZ60223.1"/>
    <property type="molecule type" value="Genomic_DNA"/>
</dbReference>
<dbReference type="STRING" id="36807.Mlaev_01956"/>
<dbReference type="PROSITE" id="PS50893">
    <property type="entry name" value="ABC_TRANSPORTER_2"/>
    <property type="match status" value="2"/>
</dbReference>
<dbReference type="NCBIfam" id="NF008775">
    <property type="entry name" value="PRK11819.1"/>
    <property type="match status" value="1"/>
</dbReference>
<dbReference type="SMART" id="SM00382">
    <property type="entry name" value="AAA"/>
    <property type="match status" value="2"/>
</dbReference>
<dbReference type="SUPFAM" id="SSF52540">
    <property type="entry name" value="P-loop containing nucleoside triphosphate hydrolases"/>
    <property type="match status" value="2"/>
</dbReference>
<evidence type="ECO:0000313" key="15">
    <source>
        <dbReference type="Proteomes" id="UP000075357"/>
    </source>
</evidence>
<dbReference type="AlphaFoldDB" id="A0A150HDN2"/>
<evidence type="ECO:0000256" key="4">
    <source>
        <dbReference type="ARBA" id="ARBA00022730"/>
    </source>
</evidence>
<dbReference type="GO" id="GO:0006412">
    <property type="term" value="P:translation"/>
    <property type="evidence" value="ECO:0007669"/>
    <property type="project" value="UniProtKB-KW"/>
</dbReference>
<evidence type="ECO:0000256" key="9">
    <source>
        <dbReference type="ARBA" id="ARBA00022845"/>
    </source>
</evidence>
<comment type="domain">
    <text evidence="12">The arm domain is inserted in the first ABC transporter domain. Probably contacts ribosomal protein L1.</text>
</comment>
<dbReference type="PANTHER" id="PTHR43858">
    <property type="entry name" value="ENERGY-DEPENDENT TRANSLATIONAL THROTTLE PROTEIN ETTA"/>
    <property type="match status" value="1"/>
</dbReference>
<dbReference type="GO" id="GO:0045900">
    <property type="term" value="P:negative regulation of translational elongation"/>
    <property type="evidence" value="ECO:0007669"/>
    <property type="project" value="UniProtKB-UniRule"/>
</dbReference>
<evidence type="ECO:0000256" key="1">
    <source>
        <dbReference type="ARBA" id="ARBA00005868"/>
    </source>
</evidence>
<dbReference type="InterPro" id="IPR017871">
    <property type="entry name" value="ABC_transporter-like_CS"/>
</dbReference>
<keyword evidence="6 12" id="KW-0547">Nucleotide-binding</keyword>
<protein>
    <recommendedName>
        <fullName evidence="12">Energy-dependent translational throttle protein EttA</fullName>
        <ecNumber evidence="12">3.6.1.-</ecNumber>
    </recommendedName>
    <alternativeName>
        <fullName evidence="12">Translational regulatory factor EttA</fullName>
    </alternativeName>
</protein>
<keyword evidence="11 12" id="KW-0648">Protein biosynthesis</keyword>
<dbReference type="PROSITE" id="PS00211">
    <property type="entry name" value="ABC_TRANSPORTER_1"/>
    <property type="match status" value="2"/>
</dbReference>
<dbReference type="GO" id="GO:0043022">
    <property type="term" value="F:ribosome binding"/>
    <property type="evidence" value="ECO:0007669"/>
    <property type="project" value="UniProtKB-UniRule"/>
</dbReference>
<dbReference type="GO" id="GO:0000049">
    <property type="term" value="F:tRNA binding"/>
    <property type="evidence" value="ECO:0007669"/>
    <property type="project" value="UniProtKB-UniRule"/>
</dbReference>
<comment type="domain">
    <text evidence="12">The P-site tRNA interaction motif (PtIM domain) probably interacts with the P-site tRNA(fMet) as well as the 23S rRNA.</text>
</comment>
<dbReference type="InterPro" id="IPR027417">
    <property type="entry name" value="P-loop_NTPase"/>
</dbReference>
<gene>
    <name evidence="12" type="primary">ettA</name>
    <name evidence="14" type="ORF">Mlaev_01956</name>
</gene>
<dbReference type="InterPro" id="IPR003593">
    <property type="entry name" value="AAA+_ATPase"/>
</dbReference>
<evidence type="ECO:0000256" key="12">
    <source>
        <dbReference type="HAMAP-Rule" id="MF_00847"/>
    </source>
</evidence>
<dbReference type="PANTHER" id="PTHR43858:SF1">
    <property type="entry name" value="ABC TRANSPORTER-RELATED PROTEIN"/>
    <property type="match status" value="1"/>
</dbReference>
<evidence type="ECO:0000256" key="6">
    <source>
        <dbReference type="ARBA" id="ARBA00022741"/>
    </source>
</evidence>
<dbReference type="InterPro" id="IPR032781">
    <property type="entry name" value="ABC_tran_Xtn"/>
</dbReference>
<comment type="caution">
    <text evidence="12">Lacks conserved residue(s) required for the propagation of feature annotation.</text>
</comment>
<dbReference type="FunFam" id="3.40.50.300:FF:000183">
    <property type="entry name" value="ABC transporter ATP-binding protein yjjK"/>
    <property type="match status" value="1"/>
</dbReference>
<feature type="binding site" evidence="12">
    <location>
        <begin position="38"/>
        <end position="45"/>
    </location>
    <ligand>
        <name>ATP</name>
        <dbReference type="ChEBI" id="CHEBI:30616"/>
        <label>1</label>
    </ligand>
</feature>
<keyword evidence="2 12" id="KW-0963">Cytoplasm</keyword>
<dbReference type="GO" id="GO:0019843">
    <property type="term" value="F:rRNA binding"/>
    <property type="evidence" value="ECO:0007669"/>
    <property type="project" value="UniProtKB-UniRule"/>
</dbReference>
<dbReference type="Pfam" id="PF12848">
    <property type="entry name" value="ABC_tran_Xtn"/>
    <property type="match status" value="1"/>
</dbReference>
<keyword evidence="10 12" id="KW-0694">RNA-binding</keyword>
<keyword evidence="5 12" id="KW-0677">Repeat</keyword>
<keyword evidence="15" id="KW-1185">Reference proteome</keyword>
<feature type="binding site" evidence="12">
    <location>
        <begin position="355"/>
        <end position="362"/>
    </location>
    <ligand>
        <name>ATP</name>
        <dbReference type="ChEBI" id="CHEBI:30616"/>
        <label>2</label>
    </ligand>
</feature>
<dbReference type="GO" id="GO:0005524">
    <property type="term" value="F:ATP binding"/>
    <property type="evidence" value="ECO:0007669"/>
    <property type="project" value="UniProtKB-UniRule"/>
</dbReference>
<comment type="similarity">
    <text evidence="1 12">Belongs to the ABC transporter superfamily. ABCF family. Translational throttle EttA subfamily.</text>
</comment>
<proteinExistence type="inferred from homology"/>
<accession>A0A150HDN2</accession>
<name>A0A150HDN2_9MICO</name>
<dbReference type="FunFam" id="3.40.50.300:FF:000011">
    <property type="entry name" value="Putative ABC transporter ATP-binding component"/>
    <property type="match status" value="1"/>
</dbReference>
<feature type="domain" description="ABC transporter" evidence="13">
    <location>
        <begin position="323"/>
        <end position="540"/>
    </location>
</feature>
<evidence type="ECO:0000256" key="11">
    <source>
        <dbReference type="ARBA" id="ARBA00022917"/>
    </source>
</evidence>
<comment type="catalytic activity">
    <reaction evidence="12">
        <text>ATP + H2O = ADP + phosphate + H(+)</text>
        <dbReference type="Rhea" id="RHEA:13065"/>
        <dbReference type="ChEBI" id="CHEBI:15377"/>
        <dbReference type="ChEBI" id="CHEBI:15378"/>
        <dbReference type="ChEBI" id="CHEBI:30616"/>
        <dbReference type="ChEBI" id="CHEBI:43474"/>
        <dbReference type="ChEBI" id="CHEBI:456216"/>
    </reaction>
</comment>
<dbReference type="CDD" id="cd03221">
    <property type="entry name" value="ABCF_EF-3"/>
    <property type="match status" value="2"/>
</dbReference>
<keyword evidence="9 12" id="KW-0810">Translation regulation</keyword>
<dbReference type="Gene3D" id="3.40.50.300">
    <property type="entry name" value="P-loop containing nucleotide triphosphate hydrolases"/>
    <property type="match status" value="2"/>
</dbReference>
<keyword evidence="7 12" id="KW-0378">Hydrolase</keyword>
<sequence length="559" mass="61704">MAEYIYSMVRARKAVGEKLILDDVTMAFLPGAKIGMVGPNGAGKSTILKIMAGLDAPSNGEAKLTPGFTVGILMQEPELDETKTVLENIQEGVAIKAKVDRFNEISALMADPDADFDSLLAEMGVLQEEIDAADGWDLDSQLEQAMDALRTPPADEPVTKLSGGERRRVALAKLLLQKPDLLLLDEPTNHLDAESVLWLEQHLQSYKGAVIAITHDRYFLDNVAEWIAEVDRGRLIGYEGNYSTYLEKKAERLDIQGKKDAKLAKRLKDELDWVRSSAKGRQTKSKARLARYEEMASEAERTRKLDFEEIQIPAGPRLGSVVIEAKKLQKGFGDRSLIDGLSFSLPPNGIVGVIGPNGVGKTTLFKTIVGLEPLDGGDLKVGETVKISYVDQSRANIDPNKTLWEVVSDGLDIITVGKTEIPSRAYVSKFGFKGPDQQKKAGVLSGGERNRLNLALTLKEGGNLLLLDEPTNDLDVETLSSLENALLEFPGCAVVITHDRWFLDRIATHILAYEGTDEHPDKWYWFEGNFEAYEANKIERLGPDAANPHRSTHRKLTRD</sequence>
<evidence type="ECO:0000313" key="14">
    <source>
        <dbReference type="EMBL" id="KXZ60223.1"/>
    </source>
</evidence>
<dbReference type="Pfam" id="PF00005">
    <property type="entry name" value="ABC_tran"/>
    <property type="match status" value="2"/>
</dbReference>
<evidence type="ECO:0000256" key="10">
    <source>
        <dbReference type="ARBA" id="ARBA00022884"/>
    </source>
</evidence>
<evidence type="ECO:0000259" key="13">
    <source>
        <dbReference type="PROSITE" id="PS50893"/>
    </source>
</evidence>
<reference evidence="14 15" key="1">
    <citation type="submission" date="2016-01" db="EMBL/GenBank/DDBJ databases">
        <title>Draft genome sequences of Microbacterium laevaniformans LCDC 91-0039 and the type strain of Microbacterium hominis LCDC 84-209.</title>
        <authorList>
            <person name="Bernier A.-M."/>
            <person name="Bernard K."/>
        </authorList>
    </citation>
    <scope>NUCLEOTIDE SEQUENCE [LARGE SCALE GENOMIC DNA]</scope>
    <source>
        <strain evidence="14 15">LCDC 91-0039</strain>
    </source>
</reference>
<dbReference type="PATRIC" id="fig|36807.3.peg.1977"/>
<dbReference type="NCBIfam" id="TIGR03719">
    <property type="entry name" value="ABC_ABC_ChvD"/>
    <property type="match status" value="1"/>
</dbReference>
<comment type="caution">
    <text evidence="14">The sequence shown here is derived from an EMBL/GenBank/DDBJ whole genome shotgun (WGS) entry which is preliminary data.</text>
</comment>
<comment type="subcellular location">
    <subcellularLocation>
        <location evidence="12">Cytoplasm</location>
    </subcellularLocation>
    <text evidence="12">Associates with ribosomes and polysomes.</text>
</comment>
<evidence type="ECO:0000256" key="2">
    <source>
        <dbReference type="ARBA" id="ARBA00022490"/>
    </source>
</evidence>
<comment type="function">
    <text evidence="12">A translation factor that gates the progression of the 70S ribosomal initiation complex (IC, containing tRNA(fMet) in the P-site) into the translation elongation cycle by using a mechanism sensitive to the ATP/ADP ratio. Binds to the 70S ribosome E-site where it modulates the state of the translating ribosome during subunit translocation. ATP hydrolysis probably frees it from the ribosome, which can enter the elongation phase.</text>
</comment>
<dbReference type="GO" id="GO:0016887">
    <property type="term" value="F:ATP hydrolysis activity"/>
    <property type="evidence" value="ECO:0007669"/>
    <property type="project" value="UniProtKB-UniRule"/>
</dbReference>
<keyword evidence="8 12" id="KW-0067">ATP-binding</keyword>
<organism evidence="14 15">
    <name type="scientific">Microbacterium laevaniformans</name>
    <dbReference type="NCBI Taxonomy" id="36807"/>
    <lineage>
        <taxon>Bacteria</taxon>
        <taxon>Bacillati</taxon>
        <taxon>Actinomycetota</taxon>
        <taxon>Actinomycetes</taxon>
        <taxon>Micrococcales</taxon>
        <taxon>Microbacteriaceae</taxon>
        <taxon>Microbacterium</taxon>
    </lineage>
</organism>
<dbReference type="GO" id="GO:0005737">
    <property type="term" value="C:cytoplasm"/>
    <property type="evidence" value="ECO:0007669"/>
    <property type="project" value="UniProtKB-SubCell"/>
</dbReference>
<dbReference type="InterPro" id="IPR003439">
    <property type="entry name" value="ABC_transporter-like_ATP-bd"/>
</dbReference>
<dbReference type="HAMAP" id="MF_00847">
    <property type="entry name" value="EttA"/>
    <property type="match status" value="1"/>
</dbReference>
<keyword evidence="4 12" id="KW-0699">rRNA-binding</keyword>
<comment type="subunit">
    <text evidence="12">Monomer. Probably contacts ribosomal proteins L1, L5, L33 and S7, the 16S and 23S rRNA and the P-site containing tRNA(fMet).</text>
</comment>
<evidence type="ECO:0000256" key="5">
    <source>
        <dbReference type="ARBA" id="ARBA00022737"/>
    </source>
</evidence>
<keyword evidence="3 12" id="KW-0820">tRNA-binding</keyword>
<evidence type="ECO:0000256" key="8">
    <source>
        <dbReference type="ARBA" id="ARBA00022840"/>
    </source>
</evidence>